<sequence>MNEKKIKLCATNEVQEFVKAASDCNFDINMSYDRAIVDAKSFLGVLSLGLSKIVTITYGGQNNAFEHVLEKYVVA</sequence>
<gene>
    <name evidence="2" type="ORF">IAA08_05700</name>
</gene>
<evidence type="ECO:0000259" key="1">
    <source>
        <dbReference type="Pfam" id="PF00381"/>
    </source>
</evidence>
<dbReference type="InterPro" id="IPR035895">
    <property type="entry name" value="HPr-like_sf"/>
</dbReference>
<dbReference type="SUPFAM" id="SSF55594">
    <property type="entry name" value="HPr-like"/>
    <property type="match status" value="1"/>
</dbReference>
<dbReference type="AlphaFoldDB" id="A0A9D2D2G4"/>
<dbReference type="Gene3D" id="3.30.1340.10">
    <property type="entry name" value="HPr-like"/>
    <property type="match status" value="1"/>
</dbReference>
<reference evidence="2" key="2">
    <citation type="submission" date="2021-04" db="EMBL/GenBank/DDBJ databases">
        <authorList>
            <person name="Gilroy R."/>
        </authorList>
    </citation>
    <scope>NUCLEOTIDE SEQUENCE</scope>
    <source>
        <strain evidence="2">CHK192-9172</strain>
    </source>
</reference>
<dbReference type="InterPro" id="IPR000032">
    <property type="entry name" value="HPr-like"/>
</dbReference>
<evidence type="ECO:0000313" key="2">
    <source>
        <dbReference type="EMBL" id="HIZ07411.1"/>
    </source>
</evidence>
<evidence type="ECO:0000313" key="3">
    <source>
        <dbReference type="Proteomes" id="UP000824024"/>
    </source>
</evidence>
<dbReference type="Pfam" id="PF00381">
    <property type="entry name" value="PTS-HPr"/>
    <property type="match status" value="1"/>
</dbReference>
<accession>A0A9D2D2G4</accession>
<dbReference type="EMBL" id="DXCH01000161">
    <property type="protein sequence ID" value="HIZ07411.1"/>
    <property type="molecule type" value="Genomic_DNA"/>
</dbReference>
<comment type="caution">
    <text evidence="2">The sequence shown here is derived from an EMBL/GenBank/DDBJ whole genome shotgun (WGS) entry which is preliminary data.</text>
</comment>
<protein>
    <submittedName>
        <fullName evidence="2">HPr family phosphocarrier protein</fullName>
    </submittedName>
</protein>
<proteinExistence type="predicted"/>
<name>A0A9D2D2G4_9FIRM</name>
<reference evidence="2" key="1">
    <citation type="journal article" date="2021" name="PeerJ">
        <title>Extensive microbial diversity within the chicken gut microbiome revealed by metagenomics and culture.</title>
        <authorList>
            <person name="Gilroy R."/>
            <person name="Ravi A."/>
            <person name="Getino M."/>
            <person name="Pursley I."/>
            <person name="Horton D.L."/>
            <person name="Alikhan N.F."/>
            <person name="Baker D."/>
            <person name="Gharbi K."/>
            <person name="Hall N."/>
            <person name="Watson M."/>
            <person name="Adriaenssens E.M."/>
            <person name="Foster-Nyarko E."/>
            <person name="Jarju S."/>
            <person name="Secka A."/>
            <person name="Antonio M."/>
            <person name="Oren A."/>
            <person name="Chaudhuri R.R."/>
            <person name="La Ragione R."/>
            <person name="Hildebrand F."/>
            <person name="Pallen M.J."/>
        </authorList>
    </citation>
    <scope>NUCLEOTIDE SEQUENCE</scope>
    <source>
        <strain evidence="2">CHK192-9172</strain>
    </source>
</reference>
<organism evidence="2 3">
    <name type="scientific">Candidatus Eubacterium avistercoris</name>
    <dbReference type="NCBI Taxonomy" id="2838567"/>
    <lineage>
        <taxon>Bacteria</taxon>
        <taxon>Bacillati</taxon>
        <taxon>Bacillota</taxon>
        <taxon>Clostridia</taxon>
        <taxon>Eubacteriales</taxon>
        <taxon>Eubacteriaceae</taxon>
        <taxon>Eubacterium</taxon>
    </lineage>
</organism>
<feature type="domain" description="HPr" evidence="1">
    <location>
        <begin position="15"/>
        <end position="57"/>
    </location>
</feature>
<dbReference type="Proteomes" id="UP000824024">
    <property type="component" value="Unassembled WGS sequence"/>
</dbReference>